<evidence type="ECO:0000256" key="5">
    <source>
        <dbReference type="ARBA" id="ARBA00023004"/>
    </source>
</evidence>
<dbReference type="InterPro" id="IPR050529">
    <property type="entry name" value="CYP450_sterol_14alpha_dmase"/>
</dbReference>
<dbReference type="OrthoDB" id="1470350at2759"/>
<dbReference type="GO" id="GO:0020037">
    <property type="term" value="F:heme binding"/>
    <property type="evidence" value="ECO:0007669"/>
    <property type="project" value="InterPro"/>
</dbReference>
<dbReference type="CDD" id="cd11040">
    <property type="entry name" value="CYP7_CYP8-like"/>
    <property type="match status" value="1"/>
</dbReference>
<evidence type="ECO:0000256" key="1">
    <source>
        <dbReference type="ARBA" id="ARBA00001971"/>
    </source>
</evidence>
<evidence type="ECO:0000256" key="7">
    <source>
        <dbReference type="SAM" id="Phobius"/>
    </source>
</evidence>
<dbReference type="GO" id="GO:0008395">
    <property type="term" value="F:steroid hydroxylase activity"/>
    <property type="evidence" value="ECO:0007669"/>
    <property type="project" value="TreeGrafter"/>
</dbReference>
<dbReference type="PRINTS" id="PR00465">
    <property type="entry name" value="EP450IV"/>
</dbReference>
<keyword evidence="5 6" id="KW-0408">Iron</keyword>
<evidence type="ECO:0000313" key="8">
    <source>
        <dbReference type="EMBL" id="CAF9930857.1"/>
    </source>
</evidence>
<keyword evidence="7" id="KW-0812">Transmembrane</keyword>
<dbReference type="AlphaFoldDB" id="A0A8H3FXG7"/>
<evidence type="ECO:0000313" key="9">
    <source>
        <dbReference type="Proteomes" id="UP000664169"/>
    </source>
</evidence>
<dbReference type="Gene3D" id="1.10.630.10">
    <property type="entry name" value="Cytochrome P450"/>
    <property type="match status" value="1"/>
</dbReference>
<feature type="binding site" description="axial binding residue" evidence="6">
    <location>
        <position position="440"/>
    </location>
    <ligand>
        <name>heme</name>
        <dbReference type="ChEBI" id="CHEBI:30413"/>
    </ligand>
    <ligandPart>
        <name>Fe</name>
        <dbReference type="ChEBI" id="CHEBI:18248"/>
    </ligandPart>
</feature>
<dbReference type="Proteomes" id="UP000664169">
    <property type="component" value="Unassembled WGS sequence"/>
</dbReference>
<dbReference type="Pfam" id="PF00067">
    <property type="entry name" value="p450"/>
    <property type="match status" value="1"/>
</dbReference>
<dbReference type="PANTHER" id="PTHR24304">
    <property type="entry name" value="CYTOCHROME P450 FAMILY 7"/>
    <property type="match status" value="1"/>
</dbReference>
<evidence type="ECO:0008006" key="10">
    <source>
        <dbReference type="Google" id="ProtNLM"/>
    </source>
</evidence>
<comment type="caution">
    <text evidence="8">The sequence shown here is derived from an EMBL/GenBank/DDBJ whole genome shotgun (WGS) entry which is preliminary data.</text>
</comment>
<reference evidence="8" key="1">
    <citation type="submission" date="2021-03" db="EMBL/GenBank/DDBJ databases">
        <authorList>
            <person name="Tagirdzhanova G."/>
        </authorList>
    </citation>
    <scope>NUCLEOTIDE SEQUENCE</scope>
</reference>
<dbReference type="GO" id="GO:0005506">
    <property type="term" value="F:iron ion binding"/>
    <property type="evidence" value="ECO:0007669"/>
    <property type="project" value="InterPro"/>
</dbReference>
<dbReference type="InterPro" id="IPR002403">
    <property type="entry name" value="Cyt_P450_E_grp-IV"/>
</dbReference>
<dbReference type="EMBL" id="CAJPDQ010000037">
    <property type="protein sequence ID" value="CAF9930857.1"/>
    <property type="molecule type" value="Genomic_DNA"/>
</dbReference>
<keyword evidence="4 6" id="KW-0479">Metal-binding</keyword>
<dbReference type="InterPro" id="IPR036396">
    <property type="entry name" value="Cyt_P450_sf"/>
</dbReference>
<accession>A0A8H3FXG7</accession>
<dbReference type="SUPFAM" id="SSF48264">
    <property type="entry name" value="Cytochrome P450"/>
    <property type="match status" value="1"/>
</dbReference>
<evidence type="ECO:0000256" key="3">
    <source>
        <dbReference type="ARBA" id="ARBA00022617"/>
    </source>
</evidence>
<dbReference type="InterPro" id="IPR001128">
    <property type="entry name" value="Cyt_P450"/>
</dbReference>
<protein>
    <recommendedName>
        <fullName evidence="10">Cytochrome P450</fullName>
    </recommendedName>
</protein>
<name>A0A8H3FXG7_9LECA</name>
<comment type="cofactor">
    <cofactor evidence="1 6">
        <name>heme</name>
        <dbReference type="ChEBI" id="CHEBI:30413"/>
    </cofactor>
</comment>
<evidence type="ECO:0000256" key="6">
    <source>
        <dbReference type="PIRSR" id="PIRSR602403-1"/>
    </source>
</evidence>
<keyword evidence="9" id="KW-1185">Reference proteome</keyword>
<evidence type="ECO:0000256" key="2">
    <source>
        <dbReference type="ARBA" id="ARBA00010617"/>
    </source>
</evidence>
<dbReference type="GO" id="GO:0016705">
    <property type="term" value="F:oxidoreductase activity, acting on paired donors, with incorporation or reduction of molecular oxygen"/>
    <property type="evidence" value="ECO:0007669"/>
    <property type="project" value="InterPro"/>
</dbReference>
<dbReference type="PANTHER" id="PTHR24304:SF2">
    <property type="entry name" value="24-HYDROXYCHOLESTEROL 7-ALPHA-HYDROXYLASE"/>
    <property type="match status" value="1"/>
</dbReference>
<feature type="transmembrane region" description="Helical" evidence="7">
    <location>
        <begin position="16"/>
        <end position="35"/>
    </location>
</feature>
<proteinExistence type="inferred from homology"/>
<organism evidence="8 9">
    <name type="scientific">Gomphillus americanus</name>
    <dbReference type="NCBI Taxonomy" id="1940652"/>
    <lineage>
        <taxon>Eukaryota</taxon>
        <taxon>Fungi</taxon>
        <taxon>Dikarya</taxon>
        <taxon>Ascomycota</taxon>
        <taxon>Pezizomycotina</taxon>
        <taxon>Lecanoromycetes</taxon>
        <taxon>OSLEUM clade</taxon>
        <taxon>Ostropomycetidae</taxon>
        <taxon>Ostropales</taxon>
        <taxon>Graphidaceae</taxon>
        <taxon>Gomphilloideae</taxon>
        <taxon>Gomphillus</taxon>
    </lineage>
</organism>
<keyword evidence="7" id="KW-0472">Membrane</keyword>
<keyword evidence="3 6" id="KW-0349">Heme</keyword>
<gene>
    <name evidence="8" type="ORF">GOMPHAMPRED_005752</name>
</gene>
<keyword evidence="7" id="KW-1133">Transmembrane helix</keyword>
<evidence type="ECO:0000256" key="4">
    <source>
        <dbReference type="ARBA" id="ARBA00022723"/>
    </source>
</evidence>
<comment type="similarity">
    <text evidence="2">Belongs to the cytochrome P450 family.</text>
</comment>
<sequence>MALITISRMLSERTNATNLSIVSFVLLYFAWRVWMFTARPLLRLKEPKQVPYMIPFLGHALIFFRDSNKACRDARTSMGGTQEPLGMVIAGEQFYIINSPEDVTAFYNNKKSLSFDEYVQDVLISMGCSADGVEKMNKIQPHLKKNLTHAGEDFYRSQFLPGPRFNEFWPKVYTRIEAPLTQEKLLGSGITQHSLWHLCRAALLGPTLASIFGDAVLETDPSIIDTMVLFDDLSWKINYKIPLPFSRDTHAAKNKMIDFFQKYADLPVEKKSDASWFARSLQEEMEHAGLSEHDIAVFNVSVSWTALSNAFKACFWLMAFLVHDTVLFNVIQDEARSAQLEDLHASEAKLEASYPHLISLYNETLRYNGSSVSIRTVVSPTQLGQFTIPAGSRIILPTRQLHINESAFRNSHHFQADRFMDPKLAKSPGFRPFGGGVSYCPGRYLARRELVAFVVVLLSRYDIGLANPTQSTFPRLDEVKPSVGMLTPVLGDDVILLITPRS</sequence>